<accession>A0A6M5Y0R5</accession>
<dbReference type="EMBL" id="CP053435">
    <property type="protein sequence ID" value="QJW88368.1"/>
    <property type="molecule type" value="Genomic_DNA"/>
</dbReference>
<dbReference type="KEGG" id="stae:HNV11_02745"/>
<dbReference type="Proteomes" id="UP000502756">
    <property type="component" value="Chromosome"/>
</dbReference>
<dbReference type="RefSeq" id="WP_171738202.1">
    <property type="nucleotide sequence ID" value="NZ_CP053435.1"/>
</dbReference>
<gene>
    <name evidence="1" type="ORF">HNV11_02745</name>
</gene>
<protein>
    <submittedName>
        <fullName evidence="1">Uncharacterized protein</fullName>
    </submittedName>
</protein>
<keyword evidence="2" id="KW-1185">Reference proteome</keyword>
<dbReference type="AlphaFoldDB" id="A0A6M5Y0R5"/>
<proteinExistence type="predicted"/>
<evidence type="ECO:0000313" key="2">
    <source>
        <dbReference type="Proteomes" id="UP000502756"/>
    </source>
</evidence>
<reference evidence="1 2" key="1">
    <citation type="submission" date="2020-05" db="EMBL/GenBank/DDBJ databases">
        <title>Genome sequencing of Spirosoma sp. TS118.</title>
        <authorList>
            <person name="Lee J.-H."/>
            <person name="Jeong S."/>
            <person name="Zhao L."/>
            <person name="Jung J.-H."/>
            <person name="Kim M.-K."/>
            <person name="Lim S."/>
        </authorList>
    </citation>
    <scope>NUCLEOTIDE SEQUENCE [LARGE SCALE GENOMIC DNA]</scope>
    <source>
        <strain evidence="1 2">TS118</strain>
    </source>
</reference>
<name>A0A6M5Y0R5_9BACT</name>
<evidence type="ECO:0000313" key="1">
    <source>
        <dbReference type="EMBL" id="QJW88368.1"/>
    </source>
</evidence>
<sequence>MICRLEGYTLAAALLFGTPQTLLTTVPQHFMDALLRRVDEDRYEDRDYSATTCSIRKTGSSTSL</sequence>
<organism evidence="1 2">
    <name type="scientific">Spirosoma taeanense</name>
    <dbReference type="NCBI Taxonomy" id="2735870"/>
    <lineage>
        <taxon>Bacteria</taxon>
        <taxon>Pseudomonadati</taxon>
        <taxon>Bacteroidota</taxon>
        <taxon>Cytophagia</taxon>
        <taxon>Cytophagales</taxon>
        <taxon>Cytophagaceae</taxon>
        <taxon>Spirosoma</taxon>
    </lineage>
</organism>